<feature type="transmembrane region" description="Helical" evidence="5">
    <location>
        <begin position="694"/>
        <end position="715"/>
    </location>
</feature>
<gene>
    <name evidence="7" type="ORF">SERLA73DRAFT_69501</name>
</gene>
<dbReference type="STRING" id="936435.F8PL07"/>
<feature type="transmembrane region" description="Helical" evidence="5">
    <location>
        <begin position="157"/>
        <end position="179"/>
    </location>
</feature>
<evidence type="ECO:0000313" key="8">
    <source>
        <dbReference type="Proteomes" id="UP000008063"/>
    </source>
</evidence>
<evidence type="ECO:0000313" key="7">
    <source>
        <dbReference type="EMBL" id="EGO03651.1"/>
    </source>
</evidence>
<dbReference type="Proteomes" id="UP000008063">
    <property type="component" value="Unassembled WGS sequence"/>
</dbReference>
<dbReference type="PANTHER" id="PTHR47804:SF3">
    <property type="entry name" value="PROTEIN BRE4"/>
    <property type="match status" value="1"/>
</dbReference>
<dbReference type="HOGENOM" id="CLU_004825_0_0_1"/>
<dbReference type="InterPro" id="IPR049453">
    <property type="entry name" value="Memb_transporter_dom"/>
</dbReference>
<comment type="subcellular location">
    <subcellularLocation>
        <location evidence="1">Membrane</location>
        <topology evidence="1">Multi-pass membrane protein</topology>
    </subcellularLocation>
</comment>
<dbReference type="FunCoup" id="F8PL07">
    <property type="interactions" value="14"/>
</dbReference>
<dbReference type="GO" id="GO:0016020">
    <property type="term" value="C:membrane"/>
    <property type="evidence" value="ECO:0007669"/>
    <property type="project" value="UniProtKB-SubCell"/>
</dbReference>
<dbReference type="PANTHER" id="PTHR47804">
    <property type="entry name" value="60S RIBOSOMAL PROTEIN L19"/>
    <property type="match status" value="1"/>
</dbReference>
<protein>
    <recommendedName>
        <fullName evidence="6">Integral membrane bound transporter domain-containing protein</fullName>
    </recommendedName>
</protein>
<proteinExistence type="predicted"/>
<organism evidence="8">
    <name type="scientific">Serpula lacrymans var. lacrymans (strain S7.3)</name>
    <name type="common">Dry rot fungus</name>
    <dbReference type="NCBI Taxonomy" id="936435"/>
    <lineage>
        <taxon>Eukaryota</taxon>
        <taxon>Fungi</taxon>
        <taxon>Dikarya</taxon>
        <taxon>Basidiomycota</taxon>
        <taxon>Agaricomycotina</taxon>
        <taxon>Agaricomycetes</taxon>
        <taxon>Agaricomycetidae</taxon>
        <taxon>Boletales</taxon>
        <taxon>Coniophorineae</taxon>
        <taxon>Serpulaceae</taxon>
        <taxon>Serpula</taxon>
    </lineage>
</organism>
<name>F8PL07_SERL3</name>
<feature type="transmembrane region" description="Helical" evidence="5">
    <location>
        <begin position="563"/>
        <end position="582"/>
    </location>
</feature>
<dbReference type="eggNOG" id="KOG4711">
    <property type="taxonomic scope" value="Eukaryota"/>
</dbReference>
<evidence type="ECO:0000256" key="5">
    <source>
        <dbReference type="SAM" id="Phobius"/>
    </source>
</evidence>
<dbReference type="OrthoDB" id="68611at2759"/>
<dbReference type="InParanoid" id="F8PL07"/>
<feature type="transmembrane region" description="Helical" evidence="5">
    <location>
        <begin position="619"/>
        <end position="637"/>
    </location>
</feature>
<keyword evidence="2 5" id="KW-0812">Transmembrane</keyword>
<evidence type="ECO:0000256" key="1">
    <source>
        <dbReference type="ARBA" id="ARBA00004141"/>
    </source>
</evidence>
<feature type="transmembrane region" description="Helical" evidence="5">
    <location>
        <begin position="102"/>
        <end position="119"/>
    </location>
</feature>
<feature type="transmembrane region" description="Helical" evidence="5">
    <location>
        <begin position="594"/>
        <end position="613"/>
    </location>
</feature>
<dbReference type="OMA" id="VTWPAFV"/>
<feature type="transmembrane region" description="Helical" evidence="5">
    <location>
        <begin position="69"/>
        <end position="90"/>
    </location>
</feature>
<evidence type="ECO:0000256" key="3">
    <source>
        <dbReference type="ARBA" id="ARBA00022989"/>
    </source>
</evidence>
<reference evidence="8" key="1">
    <citation type="journal article" date="2011" name="Science">
        <title>The plant cell wall-decomposing machinery underlies the functional diversity of forest fungi.</title>
        <authorList>
            <person name="Eastwood D.C."/>
            <person name="Floudas D."/>
            <person name="Binder M."/>
            <person name="Majcherczyk A."/>
            <person name="Schneider P."/>
            <person name="Aerts A."/>
            <person name="Asiegbu F.O."/>
            <person name="Baker S.E."/>
            <person name="Barry K."/>
            <person name="Bendiksby M."/>
            <person name="Blumentritt M."/>
            <person name="Coutinho P.M."/>
            <person name="Cullen D."/>
            <person name="de Vries R.P."/>
            <person name="Gathman A."/>
            <person name="Goodell B."/>
            <person name="Henrissat B."/>
            <person name="Ihrmark K."/>
            <person name="Kauserud H."/>
            <person name="Kohler A."/>
            <person name="LaButti K."/>
            <person name="Lapidus A."/>
            <person name="Lavin J.L."/>
            <person name="Lee Y.-H."/>
            <person name="Lindquist E."/>
            <person name="Lilly W."/>
            <person name="Lucas S."/>
            <person name="Morin E."/>
            <person name="Murat C."/>
            <person name="Oguiza J.A."/>
            <person name="Park J."/>
            <person name="Pisabarro A.G."/>
            <person name="Riley R."/>
            <person name="Rosling A."/>
            <person name="Salamov A."/>
            <person name="Schmidt O."/>
            <person name="Schmutz J."/>
            <person name="Skrede I."/>
            <person name="Stenlid J."/>
            <person name="Wiebenga A."/>
            <person name="Xie X."/>
            <person name="Kuees U."/>
            <person name="Hibbett D.S."/>
            <person name="Hoffmeister D."/>
            <person name="Hoegberg N."/>
            <person name="Martin F."/>
            <person name="Grigoriev I.V."/>
            <person name="Watkinson S.C."/>
        </authorList>
    </citation>
    <scope>NUCLEOTIDE SEQUENCE [LARGE SCALE GENOMIC DNA]</scope>
    <source>
        <strain evidence="8">strain S7.3</strain>
    </source>
</reference>
<evidence type="ECO:0000256" key="4">
    <source>
        <dbReference type="ARBA" id="ARBA00023136"/>
    </source>
</evidence>
<evidence type="ECO:0000259" key="6">
    <source>
        <dbReference type="Pfam" id="PF13515"/>
    </source>
</evidence>
<accession>F8PL07</accession>
<sequence length="966" mass="108130">MLSHKVLLFFTSHISRRAIARVLSTFLCALLVVIRPFSHFGGSTAFLVLSLKELVFSVQDDLAQQLELTVLNITGALVGIGVSTLAKYLATLPKEGSTVSRLIPALFLVAISFVAGWLKSRLPRLHLSTRISCFLAIWMLTSNAGIHDSALADAGNFLWITLTAAIVCLFSSLLLLHWASTHFVEEVASTLSSLHQCLSLSIDNAFSPLSSSTATKLKAMHSDLVHKSVNLNELYSRAAFELRVGRVGVKSIKPLIGIIEHLRRELAWGTYAPRLLSTTSKNHVTAPMFETTALELGKAILESLSATEKVVIGTFTGATLTRKSFQSEKYAITSAETKLFDTRYTAEDELHKLICDAGTHPDLSHQQFRFENEIPYHCLFVTSLLQMANDVSHVLQMTHMLIKYYEKLPLRLWHPRFSLQWLGVAPRTFVLDELGTHLAQDTIDADTALSAEEARQGLATSDESHSLHDNIHDQSNHAEGSYFPSIEEKGQKKKFSPRTCAQRLPFKLRRLWNHPQVLRVRLCMSKLARDAKHSSHLRHALKNAAGVALLSTPAFFPQGSAGLRWFTLVHGQWMIISYVWVLETNTGATWRVGYLRLLGTIIGAVYAYIMWLICHRNPYGLVAMVTAADIPITWIIIHSNIPSLGVVASVTLPPIVLSQYLSLATNISTLGEFYIDRMGLRDCFVSSAKLDLAVYRGAMIGIGIVAALLMNSLVFPRHSRVLFLNHTSRLLGLLSHLYLNLSRDLFHNSYTDMRHDKHKTLKLELQIRNALHRLSSLMASMRDELSLVPKPVHHYRQVVLKLQKVLDLMAGLRKIREKIPRNITVFPVLKERREFVSCVCISLFACEHVFRARQPLPQFLPSSRQALDVLTNQIESRIQHALEEDKSLVGVSLAYSLAEVELMKDMVDTIEDLLELCRQLFGTSTWLTQSWSGVYTDDGPGTPGDSWYGALGRDNGVMRAQHIFAS</sequence>
<dbReference type="AlphaFoldDB" id="F8PL07"/>
<dbReference type="Pfam" id="PF13515">
    <property type="entry name" value="FUSC_2"/>
    <property type="match status" value="1"/>
</dbReference>
<keyword evidence="8" id="KW-1185">Reference proteome</keyword>
<keyword evidence="3 5" id="KW-1133">Transmembrane helix</keyword>
<dbReference type="InterPro" id="IPR052430">
    <property type="entry name" value="IVT-Associated"/>
</dbReference>
<feature type="domain" description="Integral membrane bound transporter" evidence="6">
    <location>
        <begin position="564"/>
        <end position="710"/>
    </location>
</feature>
<evidence type="ECO:0000256" key="2">
    <source>
        <dbReference type="ARBA" id="ARBA00022692"/>
    </source>
</evidence>
<dbReference type="EMBL" id="GL945475">
    <property type="protein sequence ID" value="EGO03651.1"/>
    <property type="molecule type" value="Genomic_DNA"/>
</dbReference>
<keyword evidence="4 5" id="KW-0472">Membrane</keyword>